<evidence type="ECO:0000313" key="1">
    <source>
        <dbReference type="EMBL" id="PQM40274.1"/>
    </source>
</evidence>
<comment type="caution">
    <text evidence="1">The sequence shown here is derived from an EMBL/GenBank/DDBJ whole genome shotgun (WGS) entry which is preliminary data.</text>
</comment>
<proteinExistence type="predicted"/>
<dbReference type="EMBL" id="PJQY01003098">
    <property type="protein sequence ID" value="PQM40274.1"/>
    <property type="molecule type" value="Genomic_DNA"/>
</dbReference>
<reference evidence="1 2" key="1">
    <citation type="submission" date="2018-02" db="EMBL/GenBank/DDBJ databases">
        <title>Draft genome of wild Prunus yedoensis var. nudiflora.</title>
        <authorList>
            <person name="Baek S."/>
            <person name="Kim J.-H."/>
            <person name="Choi K."/>
            <person name="Kim G.-B."/>
            <person name="Cho A."/>
            <person name="Jang H."/>
            <person name="Shin C.-H."/>
            <person name="Yu H.-J."/>
            <person name="Mun J.-H."/>
        </authorList>
    </citation>
    <scope>NUCLEOTIDE SEQUENCE [LARGE SCALE GENOMIC DNA]</scope>
    <source>
        <strain evidence="2">cv. Jeju island</strain>
        <tissue evidence="1">Leaf</tissue>
    </source>
</reference>
<name>A0A314UUR2_PRUYE</name>
<gene>
    <name evidence="1" type="ORF">Pyn_40950</name>
</gene>
<keyword evidence="2" id="KW-1185">Reference proteome</keyword>
<sequence>MAVHLVMIKMMIDMTSIWTCVVNMVVAVVNVGCLQGSVEVKAWEFGQRRGGGGLCGTFELRHGFQ</sequence>
<accession>A0A314UUR2</accession>
<organism evidence="1 2">
    <name type="scientific">Prunus yedoensis var. nudiflora</name>
    <dbReference type="NCBI Taxonomy" id="2094558"/>
    <lineage>
        <taxon>Eukaryota</taxon>
        <taxon>Viridiplantae</taxon>
        <taxon>Streptophyta</taxon>
        <taxon>Embryophyta</taxon>
        <taxon>Tracheophyta</taxon>
        <taxon>Spermatophyta</taxon>
        <taxon>Magnoliopsida</taxon>
        <taxon>eudicotyledons</taxon>
        <taxon>Gunneridae</taxon>
        <taxon>Pentapetalae</taxon>
        <taxon>rosids</taxon>
        <taxon>fabids</taxon>
        <taxon>Rosales</taxon>
        <taxon>Rosaceae</taxon>
        <taxon>Amygdaloideae</taxon>
        <taxon>Amygdaleae</taxon>
        <taxon>Prunus</taxon>
    </lineage>
</organism>
<dbReference type="AlphaFoldDB" id="A0A314UUR2"/>
<protein>
    <submittedName>
        <fullName evidence="1">Uncharacterized protein</fullName>
    </submittedName>
</protein>
<evidence type="ECO:0000313" key="2">
    <source>
        <dbReference type="Proteomes" id="UP000250321"/>
    </source>
</evidence>
<dbReference type="Proteomes" id="UP000250321">
    <property type="component" value="Unassembled WGS sequence"/>
</dbReference>